<evidence type="ECO:0000313" key="1">
    <source>
        <dbReference type="EnsemblPlants" id="cds.evm.model.01.1573"/>
    </source>
</evidence>
<dbReference type="EMBL" id="UZAU01000040">
    <property type="status" value="NOT_ANNOTATED_CDS"/>
    <property type="molecule type" value="Genomic_DNA"/>
</dbReference>
<dbReference type="Proteomes" id="UP000596661">
    <property type="component" value="Chromosome 1"/>
</dbReference>
<dbReference type="Gramene" id="evm.model.01.1573">
    <property type="protein sequence ID" value="cds.evm.model.01.1573"/>
    <property type="gene ID" value="evm.TU.01.1573"/>
</dbReference>
<reference evidence="1" key="2">
    <citation type="submission" date="2021-03" db="UniProtKB">
        <authorList>
            <consortium name="EnsemblPlants"/>
        </authorList>
    </citation>
    <scope>IDENTIFICATION</scope>
</reference>
<name>A0A803NHN6_CANSA</name>
<dbReference type="AlphaFoldDB" id="A0A803NHN6"/>
<accession>A0A803NHN6</accession>
<proteinExistence type="predicted"/>
<dbReference type="EnsemblPlants" id="evm.model.01.1573">
    <property type="protein sequence ID" value="cds.evm.model.01.1573"/>
    <property type="gene ID" value="evm.TU.01.1573"/>
</dbReference>
<reference evidence="1" key="1">
    <citation type="submission" date="2018-11" db="EMBL/GenBank/DDBJ databases">
        <authorList>
            <person name="Grassa J C."/>
        </authorList>
    </citation>
    <scope>NUCLEOTIDE SEQUENCE [LARGE SCALE GENOMIC DNA]</scope>
</reference>
<sequence>MDILSRAFRKYVPCSPFGTPSGFLVHPDLFCGGTWCVCCDICPHHFTFALINCSINDSDDYYPPNLSSGETLSSICCTLPFRFLLWLRSPRLSPPFILFESKYQIKSQIKDTFSFIKMAAIRTVEDDDAWENGTIMKPIDLRARAMIRGKPRESLMDSLGTLPRVLPSLLSLTTLFPSPLIICTMSHYGFKSMVFPFVANLMIWLSLLLQVWKCDESITPPPCPNDLLFRGKEKPAEKPLSFQYPHPPAITITNMDLTNFPHGSQMMNPFLTQPFSFAPLLNSNVASVSCLSAPRNSHSIMIPTPINPNNSMECMSPAINCNTFNSISNIPPSASMSTDSIIVNDSPTLTNPELVTAAHSLAEALPSLVLGQNTTDLPVSTMEAPLPDPQVKGKRLACASGVKRLSFQMYQANVGGSMRSMLKWARAREIDFEVPSSVEVFEQAGDAEHTRLEK</sequence>
<organism evidence="1 2">
    <name type="scientific">Cannabis sativa</name>
    <name type="common">Hemp</name>
    <name type="synonym">Marijuana</name>
    <dbReference type="NCBI Taxonomy" id="3483"/>
    <lineage>
        <taxon>Eukaryota</taxon>
        <taxon>Viridiplantae</taxon>
        <taxon>Streptophyta</taxon>
        <taxon>Embryophyta</taxon>
        <taxon>Tracheophyta</taxon>
        <taxon>Spermatophyta</taxon>
        <taxon>Magnoliopsida</taxon>
        <taxon>eudicotyledons</taxon>
        <taxon>Gunneridae</taxon>
        <taxon>Pentapetalae</taxon>
        <taxon>rosids</taxon>
        <taxon>fabids</taxon>
        <taxon>Rosales</taxon>
        <taxon>Cannabaceae</taxon>
        <taxon>Cannabis</taxon>
    </lineage>
</organism>
<evidence type="ECO:0000313" key="2">
    <source>
        <dbReference type="Proteomes" id="UP000596661"/>
    </source>
</evidence>
<protein>
    <submittedName>
        <fullName evidence="1">Uncharacterized protein</fullName>
    </submittedName>
</protein>
<keyword evidence="2" id="KW-1185">Reference proteome</keyword>